<dbReference type="Pfam" id="PF07715">
    <property type="entry name" value="Plug"/>
    <property type="match status" value="1"/>
</dbReference>
<reference evidence="4 5" key="1">
    <citation type="submission" date="2019-03" db="EMBL/GenBank/DDBJ databases">
        <title>Genomic Encyclopedia of Type Strains, Phase IV (KMG-IV): sequencing the most valuable type-strain genomes for metagenomic binning, comparative biology and taxonomic classification.</title>
        <authorList>
            <person name="Goeker M."/>
        </authorList>
    </citation>
    <scope>NUCLEOTIDE SEQUENCE [LARGE SCALE GENOMIC DNA]</scope>
    <source>
        <strain evidence="4 5">DSM 18792</strain>
    </source>
</reference>
<dbReference type="PROSITE" id="PS52016">
    <property type="entry name" value="TONB_DEPENDENT_REC_3"/>
    <property type="match status" value="1"/>
</dbReference>
<dbReference type="SUPFAM" id="SSF49464">
    <property type="entry name" value="Carboxypeptidase regulatory domain-like"/>
    <property type="match status" value="1"/>
</dbReference>
<keyword evidence="2" id="KW-0813">Transport</keyword>
<keyword evidence="2" id="KW-1134">Transmembrane beta strand</keyword>
<evidence type="ECO:0000313" key="4">
    <source>
        <dbReference type="EMBL" id="TCL66236.1"/>
    </source>
</evidence>
<evidence type="ECO:0000259" key="3">
    <source>
        <dbReference type="Pfam" id="PF07715"/>
    </source>
</evidence>
<feature type="domain" description="TonB-dependent receptor plug" evidence="3">
    <location>
        <begin position="231"/>
        <end position="335"/>
    </location>
</feature>
<dbReference type="EMBL" id="SLUP01000004">
    <property type="protein sequence ID" value="TCL66236.1"/>
    <property type="molecule type" value="Genomic_DNA"/>
</dbReference>
<comment type="similarity">
    <text evidence="2">Belongs to the TonB-dependent receptor family.</text>
</comment>
<dbReference type="PANTHER" id="PTHR30069:SF29">
    <property type="entry name" value="HEMOGLOBIN AND HEMOGLOBIN-HAPTOGLOBIN-BINDING PROTEIN 1-RELATED"/>
    <property type="match status" value="1"/>
</dbReference>
<dbReference type="InterPro" id="IPR008969">
    <property type="entry name" value="CarboxyPept-like_regulatory"/>
</dbReference>
<dbReference type="Pfam" id="PF13715">
    <property type="entry name" value="CarbopepD_reg_2"/>
    <property type="match status" value="1"/>
</dbReference>
<dbReference type="FunFam" id="2.60.40.1120:FF:000003">
    <property type="entry name" value="Outer membrane protein Omp121"/>
    <property type="match status" value="1"/>
</dbReference>
<dbReference type="PANTHER" id="PTHR30069">
    <property type="entry name" value="TONB-DEPENDENT OUTER MEMBRANE RECEPTOR"/>
    <property type="match status" value="1"/>
</dbReference>
<evidence type="ECO:0000313" key="5">
    <source>
        <dbReference type="Proteomes" id="UP000295455"/>
    </source>
</evidence>
<protein>
    <submittedName>
        <fullName evidence="4">TonB-linked SusC/RagA family outer membrane protein</fullName>
    </submittedName>
</protein>
<organism evidence="4 5">
    <name type="scientific">Mariniflexile fucanivorans</name>
    <dbReference type="NCBI Taxonomy" id="264023"/>
    <lineage>
        <taxon>Bacteria</taxon>
        <taxon>Pseudomonadati</taxon>
        <taxon>Bacteroidota</taxon>
        <taxon>Flavobacteriia</taxon>
        <taxon>Flavobacteriales</taxon>
        <taxon>Flavobacteriaceae</taxon>
        <taxon>Mariniflexile</taxon>
    </lineage>
</organism>
<comment type="subcellular location">
    <subcellularLocation>
        <location evidence="2">Cell outer membrane</location>
        <topology evidence="2">Multi-pass membrane protein</topology>
    </subcellularLocation>
</comment>
<dbReference type="Gene3D" id="2.60.40.1120">
    <property type="entry name" value="Carboxypeptidase-like, regulatory domain"/>
    <property type="match status" value="1"/>
</dbReference>
<sequence length="1132" mass="126333">MKNSPTWHSSIWNDATIIRKMKLTTFFSFVMTCGIWATPLSQSTKISLNLENASVSQFIKSIEEKTDFYFIYQDNVFKEDQMVSINVDKMPLDAVLAEFEKQTSVVVKVFDYQIVMAKNRSEVKKILESVNATIKPIQQIQVKGKVTFTDGMPLPGANIIEKGTTNGTQADFDGNFTLSVASKNAILVVSYIGYATREISLNGQTNLNIVLQEDAAALDEIVVVGYGTRKKETLTGSVSSVSGEVVKSPTANVTASLQGRLPGITATQRTGEPGRDDPSILIRATATLGANAPLIIIDGVQRSSMGQLNPEDVENFSILKGASAAIYGARAANGVILITTKSGRIGKPKFSLSVNTAITNPTMRSEMLGSPLYAEVYNEGQLYDQDDPNTPGYNPRPGYVPFYTDQDIEKYRNGSDTNSYPNTDWVNEVLKNNAMQNRVNLEVTGGSENTKYLMSFAALTQEGNYKNNPTNYNQYNMRSKFDVDLTNNFNVGANISAIVKNKEFSSQGVGVNFINILLASPTDVAVYDNGLIAPGRFGQSPLLLDRRGYNHTDEIPIFSTFTATYKVPFVEGLKIDASYNYDLETRTSKTWDLPYTSNLYDVNTGEYPISQVGIVSPVLTERYDKLTTKLYNFRLTYDKTFGDHTLSAMIGQEQQVNKSSWIQAYRRNYVSPSIAEINVGSNAADDKDNSGTSSETSRNNYFSRLEYNYKSKYFADFVFRREGSQNFPKDSRYGNFYAISGAWRLSEENFIKDNFKNIDQLKLRIDHGLSGNDNVDAFQHLQTFNFGSNYVFGSTDVPGITEGKLANPFITWEKARKTDVGLEGLFWNGLFGFDLTVWKEHRYDILINEAPVVPVTYGLPGFPDVNSGIVDSHGYELILTHKNTINELQYSITGNISYADSEVIFKNETPRDEAYQNETGLMVGAGLYYETDGIYNTQEELDASVHHRSTKVGDVVIVDVNEDGAITEADQIRINKTNTPKYIFGMDFGFNYKNFDLNLFFQGQAAAVNYDSRYANLGNANFENSFVLRAEDRWTVDNINGTKPRSRGYLPGDNTFFLQDASFVRLKFAEFGYTLPEKAVSKVGLTSTRIYLNGSNLLTWAKEIKHVDPEISGQANYYPQVRTINVGVNLNF</sequence>
<dbReference type="InterPro" id="IPR039426">
    <property type="entry name" value="TonB-dep_rcpt-like"/>
</dbReference>
<dbReference type="InterPro" id="IPR023997">
    <property type="entry name" value="TonB-dep_OMP_SusC/RagA_CS"/>
</dbReference>
<keyword evidence="1" id="KW-0732">Signal</keyword>
<dbReference type="Proteomes" id="UP000295455">
    <property type="component" value="Unassembled WGS sequence"/>
</dbReference>
<dbReference type="NCBIfam" id="TIGR04057">
    <property type="entry name" value="SusC_RagA_signa"/>
    <property type="match status" value="1"/>
</dbReference>
<keyword evidence="2" id="KW-0812">Transmembrane</keyword>
<evidence type="ECO:0000256" key="2">
    <source>
        <dbReference type="PROSITE-ProRule" id="PRU01360"/>
    </source>
</evidence>
<comment type="caution">
    <text evidence="4">The sequence shown here is derived from an EMBL/GenBank/DDBJ whole genome shotgun (WGS) entry which is preliminary data.</text>
</comment>
<proteinExistence type="inferred from homology"/>
<dbReference type="SUPFAM" id="SSF56935">
    <property type="entry name" value="Porins"/>
    <property type="match status" value="1"/>
</dbReference>
<dbReference type="GO" id="GO:0044718">
    <property type="term" value="P:siderophore transmembrane transport"/>
    <property type="evidence" value="ECO:0007669"/>
    <property type="project" value="TreeGrafter"/>
</dbReference>
<evidence type="ECO:0000256" key="1">
    <source>
        <dbReference type="ARBA" id="ARBA00022729"/>
    </source>
</evidence>
<dbReference type="Gene3D" id="2.170.130.10">
    <property type="entry name" value="TonB-dependent receptor, plug domain"/>
    <property type="match status" value="1"/>
</dbReference>
<dbReference type="AlphaFoldDB" id="A0A4R1RJQ5"/>
<dbReference type="InterPro" id="IPR037066">
    <property type="entry name" value="Plug_dom_sf"/>
</dbReference>
<dbReference type="NCBIfam" id="TIGR04056">
    <property type="entry name" value="OMP_RagA_SusC"/>
    <property type="match status" value="1"/>
</dbReference>
<dbReference type="InterPro" id="IPR023996">
    <property type="entry name" value="TonB-dep_OMP_SusC/RagA"/>
</dbReference>
<keyword evidence="2" id="KW-0998">Cell outer membrane</keyword>
<gene>
    <name evidence="4" type="ORF">EV196_104267</name>
</gene>
<dbReference type="GO" id="GO:0009279">
    <property type="term" value="C:cell outer membrane"/>
    <property type="evidence" value="ECO:0007669"/>
    <property type="project" value="UniProtKB-SubCell"/>
</dbReference>
<name>A0A4R1RJQ5_9FLAO</name>
<dbReference type="InterPro" id="IPR012910">
    <property type="entry name" value="Plug_dom"/>
</dbReference>
<accession>A0A4R1RJQ5</accession>
<dbReference type="RefSeq" id="WP_207902854.1">
    <property type="nucleotide sequence ID" value="NZ_OX156936.1"/>
</dbReference>
<keyword evidence="2" id="KW-0472">Membrane</keyword>
<keyword evidence="5" id="KW-1185">Reference proteome</keyword>
<dbReference type="FunFam" id="2.170.130.10:FF:000003">
    <property type="entry name" value="SusC/RagA family TonB-linked outer membrane protein"/>
    <property type="match status" value="1"/>
</dbReference>
<dbReference type="GO" id="GO:0015344">
    <property type="term" value="F:siderophore uptake transmembrane transporter activity"/>
    <property type="evidence" value="ECO:0007669"/>
    <property type="project" value="TreeGrafter"/>
</dbReference>